<sequence>MPVLLFTILPSGVGALHDLLTCLAKFDEDVSLEATSQFLRISSLNISKTSHAAITLTSPFFHKYHFSPGPRSASGANPPKVWSCKLQNRALLSIFRRRLGDSRDKDTALESCDCELQANPDQTECRLIFRLNCKQGVVKTYRLFYESGEILHAFFDKAGSTNHWTVSSRTLRDVVEYFGPKTDQLDWYYENGKVTFTSYTEKIQSGRQVLKQQMHTSVALEHKDFDGFNVQPGLHIGTMVKDFRAIVSHAEAMRVQVTARYSRGNRPMQISYESNGLLAEFTLMTRGSSNVPTASNASTPAREISMRPASRPASRPPEGSTTSAPAAPTTKRSGSGDMPPPAVRNTFRDATPSLAKQDHGNVAPTPSASINPDSLFIPADDDDQQWDAPNFEDEPDIVTWDNTAQDTGTSSSIRRIRDSELHSFASIQEQQVRASRSFPQEIAPTQRLSQVRGIFD</sequence>
<keyword evidence="4" id="KW-0732">Signal</keyword>
<evidence type="ECO:0000313" key="6">
    <source>
        <dbReference type="Proteomes" id="UP000288859"/>
    </source>
</evidence>
<keyword evidence="2" id="KW-0227">DNA damage</keyword>
<dbReference type="InterPro" id="IPR046938">
    <property type="entry name" value="DNA_clamp_sf"/>
</dbReference>
<feature type="chain" id="PRO_5019083995" description="DNA repair protein rad9" evidence="4">
    <location>
        <begin position="16"/>
        <end position="456"/>
    </location>
</feature>
<dbReference type="GO" id="GO:0000076">
    <property type="term" value="P:DNA replication checkpoint signaling"/>
    <property type="evidence" value="ECO:0007669"/>
    <property type="project" value="TreeGrafter"/>
</dbReference>
<dbReference type="InterPro" id="IPR007268">
    <property type="entry name" value="Rad9/Ddc1"/>
</dbReference>
<name>A0A438MZI3_EXOME</name>
<dbReference type="GO" id="GO:0071479">
    <property type="term" value="P:cellular response to ionizing radiation"/>
    <property type="evidence" value="ECO:0007669"/>
    <property type="project" value="TreeGrafter"/>
</dbReference>
<feature type="region of interest" description="Disordered" evidence="3">
    <location>
        <begin position="289"/>
        <end position="388"/>
    </location>
</feature>
<evidence type="ECO:0000256" key="2">
    <source>
        <dbReference type="PIRNR" id="PIRNR009303"/>
    </source>
</evidence>
<comment type="similarity">
    <text evidence="1 2">Belongs to the rad9 family.</text>
</comment>
<dbReference type="GO" id="GO:0030896">
    <property type="term" value="C:checkpoint clamp complex"/>
    <property type="evidence" value="ECO:0007669"/>
    <property type="project" value="UniProtKB-UniRule"/>
</dbReference>
<evidence type="ECO:0000256" key="1">
    <source>
        <dbReference type="ARBA" id="ARBA00008494"/>
    </source>
</evidence>
<dbReference type="VEuPathDB" id="FungiDB:PV10_07012"/>
<comment type="function">
    <text evidence="2">Acts in DNA repair and mutagenesis. Involved in promoting resistance to ionizing radiation and UV light, as well as regulating cell cycle progression after irradiation.</text>
</comment>
<feature type="compositionally biased region" description="Polar residues" evidence="3">
    <location>
        <begin position="289"/>
        <end position="299"/>
    </location>
</feature>
<dbReference type="GO" id="GO:0006281">
    <property type="term" value="P:DNA repair"/>
    <property type="evidence" value="ECO:0007669"/>
    <property type="project" value="UniProtKB-UniRule"/>
</dbReference>
<protein>
    <recommendedName>
        <fullName evidence="2">DNA repair protein rad9</fullName>
    </recommendedName>
</protein>
<dbReference type="Gene3D" id="3.70.10.10">
    <property type="match status" value="1"/>
</dbReference>
<evidence type="ECO:0000256" key="4">
    <source>
        <dbReference type="SAM" id="SignalP"/>
    </source>
</evidence>
<dbReference type="PANTHER" id="PTHR15237:SF0">
    <property type="entry name" value="CELL CYCLE CHECKPOINT CONTROL PROTEIN"/>
    <property type="match status" value="1"/>
</dbReference>
<evidence type="ECO:0000256" key="3">
    <source>
        <dbReference type="SAM" id="MobiDB-lite"/>
    </source>
</evidence>
<reference evidence="5 6" key="1">
    <citation type="submission" date="2017-03" db="EMBL/GenBank/DDBJ databases">
        <title>Genomes of endolithic fungi from Antarctica.</title>
        <authorList>
            <person name="Coleine C."/>
            <person name="Masonjones S."/>
            <person name="Stajich J.E."/>
        </authorList>
    </citation>
    <scope>NUCLEOTIDE SEQUENCE [LARGE SCALE GENOMIC DNA]</scope>
    <source>
        <strain evidence="5 6">CCFEE 6314</strain>
    </source>
</reference>
<dbReference type="EMBL" id="NAJM01000036">
    <property type="protein sequence ID" value="RVX68623.1"/>
    <property type="molecule type" value="Genomic_DNA"/>
</dbReference>
<dbReference type="SUPFAM" id="SSF55979">
    <property type="entry name" value="DNA clamp"/>
    <property type="match status" value="1"/>
</dbReference>
<gene>
    <name evidence="5" type="ORF">B0A52_07050</name>
</gene>
<comment type="caution">
    <text evidence="5">The sequence shown here is derived from an EMBL/GenBank/DDBJ whole genome shotgun (WGS) entry which is preliminary data.</text>
</comment>
<dbReference type="InterPro" id="IPR026584">
    <property type="entry name" value="Rad9"/>
</dbReference>
<dbReference type="PANTHER" id="PTHR15237">
    <property type="entry name" value="DNA REPAIR PROTEIN RAD9"/>
    <property type="match status" value="1"/>
</dbReference>
<dbReference type="GO" id="GO:0031573">
    <property type="term" value="P:mitotic intra-S DNA damage checkpoint signaling"/>
    <property type="evidence" value="ECO:0007669"/>
    <property type="project" value="TreeGrafter"/>
</dbReference>
<dbReference type="OrthoDB" id="60092at2759"/>
<accession>A0A438MZI3</accession>
<dbReference type="Proteomes" id="UP000288859">
    <property type="component" value="Unassembled WGS sequence"/>
</dbReference>
<feature type="compositionally biased region" description="Acidic residues" evidence="3">
    <location>
        <begin position="379"/>
        <end position="388"/>
    </location>
</feature>
<dbReference type="AlphaFoldDB" id="A0A438MZI3"/>
<organism evidence="5 6">
    <name type="scientific">Exophiala mesophila</name>
    <name type="common">Black yeast-like fungus</name>
    <dbReference type="NCBI Taxonomy" id="212818"/>
    <lineage>
        <taxon>Eukaryota</taxon>
        <taxon>Fungi</taxon>
        <taxon>Dikarya</taxon>
        <taxon>Ascomycota</taxon>
        <taxon>Pezizomycotina</taxon>
        <taxon>Eurotiomycetes</taxon>
        <taxon>Chaetothyriomycetidae</taxon>
        <taxon>Chaetothyriales</taxon>
        <taxon>Herpotrichiellaceae</taxon>
        <taxon>Exophiala</taxon>
    </lineage>
</organism>
<feature type="compositionally biased region" description="Low complexity" evidence="3">
    <location>
        <begin position="307"/>
        <end position="330"/>
    </location>
</feature>
<dbReference type="Pfam" id="PF04139">
    <property type="entry name" value="Rad9"/>
    <property type="match status" value="1"/>
</dbReference>
<proteinExistence type="inferred from homology"/>
<dbReference type="PIRSF" id="PIRSF009303">
    <property type="entry name" value="Cell_cycle_RAD9"/>
    <property type="match status" value="1"/>
</dbReference>
<evidence type="ECO:0000313" key="5">
    <source>
        <dbReference type="EMBL" id="RVX68623.1"/>
    </source>
</evidence>
<feature type="signal peptide" evidence="4">
    <location>
        <begin position="1"/>
        <end position="15"/>
    </location>
</feature>